<dbReference type="GO" id="GO:0016075">
    <property type="term" value="P:rRNA catabolic process"/>
    <property type="evidence" value="ECO:0007669"/>
    <property type="project" value="UniProtKB-UniRule"/>
</dbReference>
<gene>
    <name evidence="7 10" type="primary">rph</name>
    <name evidence="10" type="ORF">DDT42_01633</name>
</gene>
<comment type="caution">
    <text evidence="10">The sequence shown here is derived from an EMBL/GenBank/DDBJ whole genome shotgun (WGS) entry which is preliminary data.</text>
</comment>
<evidence type="ECO:0000256" key="2">
    <source>
        <dbReference type="ARBA" id="ARBA00022552"/>
    </source>
</evidence>
<evidence type="ECO:0000313" key="10">
    <source>
        <dbReference type="EMBL" id="MBT9145756.1"/>
    </source>
</evidence>
<evidence type="ECO:0000313" key="11">
    <source>
        <dbReference type="Proteomes" id="UP000811545"/>
    </source>
</evidence>
<evidence type="ECO:0000256" key="3">
    <source>
        <dbReference type="ARBA" id="ARBA00022555"/>
    </source>
</evidence>
<comment type="catalytic activity">
    <reaction evidence="7">
        <text>tRNA(n+1) + phosphate = tRNA(n) + a ribonucleoside 5'-diphosphate</text>
        <dbReference type="Rhea" id="RHEA:10628"/>
        <dbReference type="Rhea" id="RHEA-COMP:17343"/>
        <dbReference type="Rhea" id="RHEA-COMP:17344"/>
        <dbReference type="ChEBI" id="CHEBI:43474"/>
        <dbReference type="ChEBI" id="CHEBI:57930"/>
        <dbReference type="ChEBI" id="CHEBI:173114"/>
        <dbReference type="EC" id="2.7.7.56"/>
    </reaction>
</comment>
<dbReference type="PANTHER" id="PTHR11953">
    <property type="entry name" value="EXOSOME COMPLEX COMPONENT"/>
    <property type="match status" value="1"/>
</dbReference>
<dbReference type="GO" id="GO:0008033">
    <property type="term" value="P:tRNA processing"/>
    <property type="evidence" value="ECO:0007669"/>
    <property type="project" value="UniProtKB-UniRule"/>
</dbReference>
<dbReference type="Proteomes" id="UP000811545">
    <property type="component" value="Unassembled WGS sequence"/>
</dbReference>
<keyword evidence="2 7" id="KW-0698">rRNA processing</keyword>
<dbReference type="Pfam" id="PF03725">
    <property type="entry name" value="RNase_PH_C"/>
    <property type="match status" value="1"/>
</dbReference>
<proteinExistence type="inferred from homology"/>
<keyword evidence="4 7" id="KW-0819">tRNA processing</keyword>
<dbReference type="HAMAP" id="MF_00564">
    <property type="entry name" value="RNase_PH"/>
    <property type="match status" value="1"/>
</dbReference>
<dbReference type="InterPro" id="IPR027408">
    <property type="entry name" value="PNPase/RNase_PH_dom_sf"/>
</dbReference>
<evidence type="ECO:0000256" key="7">
    <source>
        <dbReference type="HAMAP-Rule" id="MF_00564"/>
    </source>
</evidence>
<protein>
    <recommendedName>
        <fullName evidence="7">Ribonuclease PH</fullName>
        <shortName evidence="7">RNase PH</shortName>
        <ecNumber evidence="7">2.7.7.56</ecNumber>
    </recommendedName>
    <alternativeName>
        <fullName evidence="7">tRNA nucleotidyltransferase</fullName>
    </alternativeName>
</protein>
<keyword evidence="7 10" id="KW-0808">Transferase</keyword>
<evidence type="ECO:0000256" key="5">
    <source>
        <dbReference type="ARBA" id="ARBA00022695"/>
    </source>
</evidence>
<dbReference type="InterPro" id="IPR020568">
    <property type="entry name" value="Ribosomal_Su5_D2-typ_SF"/>
</dbReference>
<keyword evidence="5 7" id="KW-0548">Nucleotidyltransferase</keyword>
<keyword evidence="6" id="KW-0694">RNA-binding</keyword>
<feature type="binding site" evidence="7">
    <location>
        <position position="84"/>
    </location>
    <ligand>
        <name>phosphate</name>
        <dbReference type="ChEBI" id="CHEBI:43474"/>
        <note>substrate</note>
    </ligand>
</feature>
<dbReference type="PANTHER" id="PTHR11953:SF0">
    <property type="entry name" value="EXOSOME COMPLEX COMPONENT RRP41"/>
    <property type="match status" value="1"/>
</dbReference>
<dbReference type="NCBIfam" id="TIGR01966">
    <property type="entry name" value="RNasePH"/>
    <property type="match status" value="1"/>
</dbReference>
<dbReference type="InterPro" id="IPR002381">
    <property type="entry name" value="RNase_PH_bac-type"/>
</dbReference>
<evidence type="ECO:0000256" key="4">
    <source>
        <dbReference type="ARBA" id="ARBA00022694"/>
    </source>
</evidence>
<comment type="function">
    <text evidence="7">Phosphorolytic 3'-5' exoribonuclease that plays an important role in tRNA 3'-end maturation. Removes nucleotide residues following the 3'-CCA terminus of tRNAs; can also add nucleotides to the ends of RNA molecules by using nucleoside diphosphates as substrates, but this may not be physiologically important. Probably plays a role in initiation of 16S rRNA degradation (leading to ribosome degradation) during starvation.</text>
</comment>
<reference evidence="10 11" key="1">
    <citation type="journal article" date="2021" name="bioRxiv">
        <title>Unique metabolic strategies in Hadean analogues reveal hints for primordial physiology.</title>
        <authorList>
            <person name="Nobu M.K."/>
            <person name="Nakai R."/>
            <person name="Tamazawa S."/>
            <person name="Mori H."/>
            <person name="Toyoda A."/>
            <person name="Ijiri A."/>
            <person name="Suzuki S."/>
            <person name="Kurokawa K."/>
            <person name="Kamagata Y."/>
            <person name="Tamaki H."/>
        </authorList>
    </citation>
    <scope>NUCLEOTIDE SEQUENCE [LARGE SCALE GENOMIC DNA]</scope>
    <source>
        <strain evidence="10">BS525</strain>
    </source>
</reference>
<dbReference type="GO" id="GO:0009022">
    <property type="term" value="F:tRNA nucleotidyltransferase activity"/>
    <property type="evidence" value="ECO:0007669"/>
    <property type="project" value="UniProtKB-UniRule"/>
</dbReference>
<evidence type="ECO:0000259" key="9">
    <source>
        <dbReference type="Pfam" id="PF03725"/>
    </source>
</evidence>
<dbReference type="SUPFAM" id="SSF55666">
    <property type="entry name" value="Ribonuclease PH domain 2-like"/>
    <property type="match status" value="1"/>
</dbReference>
<dbReference type="InterPro" id="IPR050080">
    <property type="entry name" value="RNase_PH"/>
</dbReference>
<keyword evidence="3 7" id="KW-0820">tRNA-binding</keyword>
<evidence type="ECO:0000256" key="1">
    <source>
        <dbReference type="ARBA" id="ARBA00006678"/>
    </source>
</evidence>
<accession>A0A9E2BHN2</accession>
<comment type="subunit">
    <text evidence="7">Homohexameric ring arranged as a trimer of dimers.</text>
</comment>
<name>A0A9E2BHN2_PSYF1</name>
<dbReference type="InterPro" id="IPR001247">
    <property type="entry name" value="ExoRNase_PH_dom1"/>
</dbReference>
<dbReference type="Pfam" id="PF01138">
    <property type="entry name" value="RNase_PH"/>
    <property type="match status" value="1"/>
</dbReference>
<comment type="similarity">
    <text evidence="1 7">Belongs to the RNase PH family.</text>
</comment>
<dbReference type="Gene3D" id="3.30.230.70">
    <property type="entry name" value="GHMP Kinase, N-terminal domain"/>
    <property type="match status" value="1"/>
</dbReference>
<evidence type="ECO:0000256" key="6">
    <source>
        <dbReference type="ARBA" id="ARBA00022884"/>
    </source>
</evidence>
<dbReference type="InterPro" id="IPR015847">
    <property type="entry name" value="ExoRNase_PH_dom2"/>
</dbReference>
<dbReference type="PROSITE" id="PS01277">
    <property type="entry name" value="RIBONUCLEASE_PH"/>
    <property type="match status" value="1"/>
</dbReference>
<dbReference type="GO" id="GO:0031125">
    <property type="term" value="P:rRNA 3'-end processing"/>
    <property type="evidence" value="ECO:0007669"/>
    <property type="project" value="UniProtKB-ARBA"/>
</dbReference>
<organism evidence="10 11">
    <name type="scientific">Psychracetigena formicireducens</name>
    <dbReference type="NCBI Taxonomy" id="2986056"/>
    <lineage>
        <taxon>Bacteria</taxon>
        <taxon>Bacillati</taxon>
        <taxon>Candidatus Lithacetigenota</taxon>
        <taxon>Candidatus Psychracetigena</taxon>
    </lineage>
</organism>
<dbReference type="SUPFAM" id="SSF54211">
    <property type="entry name" value="Ribosomal protein S5 domain 2-like"/>
    <property type="match status" value="1"/>
</dbReference>
<feature type="domain" description="Exoribonuclease phosphorolytic" evidence="9">
    <location>
        <begin position="162"/>
        <end position="227"/>
    </location>
</feature>
<dbReference type="EMBL" id="QLTW01000162">
    <property type="protein sequence ID" value="MBT9145756.1"/>
    <property type="molecule type" value="Genomic_DNA"/>
</dbReference>
<dbReference type="InterPro" id="IPR018336">
    <property type="entry name" value="RNase_PH_CS"/>
</dbReference>
<dbReference type="AlphaFoldDB" id="A0A9E2BHN2"/>
<sequence>MRTDGRDYFEARPVIIQPNYLKYSYGSALIEVGDTRVICTATIENRVPFFLKGSGSGWITAEYGMLPGSTKERIPREIYRPSGRTQEIQRLIGRSLRAAVELNNLGEYSITIDCDILQADGGTRTASVTGGYVALAIALSKMRKQGLISLAQGPGFLPIKEPVAAISVGMIKNKKMVDLNYLEDSKAEVDFNLVMTPSGKIVELQGTGENQVFNREDVNDFMEMGFQALKKHFKAQQEALHSVGI</sequence>
<evidence type="ECO:0000259" key="8">
    <source>
        <dbReference type="Pfam" id="PF01138"/>
    </source>
</evidence>
<feature type="binding site" evidence="7">
    <location>
        <begin position="122"/>
        <end position="124"/>
    </location>
    <ligand>
        <name>phosphate</name>
        <dbReference type="ChEBI" id="CHEBI:43474"/>
        <note>substrate</note>
    </ligand>
</feature>
<dbReference type="GO" id="GO:0000175">
    <property type="term" value="F:3'-5'-RNA exonuclease activity"/>
    <property type="evidence" value="ECO:0007669"/>
    <property type="project" value="UniProtKB-UniRule"/>
</dbReference>
<dbReference type="InterPro" id="IPR036345">
    <property type="entry name" value="ExoRNase_PH_dom2_sf"/>
</dbReference>
<feature type="domain" description="Exoribonuclease phosphorolytic" evidence="8">
    <location>
        <begin position="10"/>
        <end position="138"/>
    </location>
</feature>
<dbReference type="GO" id="GO:0000049">
    <property type="term" value="F:tRNA binding"/>
    <property type="evidence" value="ECO:0007669"/>
    <property type="project" value="UniProtKB-UniRule"/>
</dbReference>
<dbReference type="EC" id="2.7.7.56" evidence="7"/>
<dbReference type="FunFam" id="3.30.230.70:FF:000003">
    <property type="entry name" value="Ribonuclease PH"/>
    <property type="match status" value="1"/>
</dbReference>